<evidence type="ECO:0000256" key="5">
    <source>
        <dbReference type="ARBA" id="ARBA00022792"/>
    </source>
</evidence>
<sequence length="317" mass="37159">VLRLLGVVSNASNESRGGALKPETSEKVGFFKKLKYRFQEAKTNGKNKNLWTHSLYFQFLTGIPLKDELQAPISFMRDIGKQFIPPPLPALPKDFKEHPERDLVNYPYPLKQMYPPKLRLMIVPDTFMSAFHKYTGTSGPYVFFAMLYAFLHSKGLFEIAHDRVKVLIIIFYYYIFSRAFDYRWDKFFYENAKKVEKKYLDIIDNNFKAVRTVQETSKAGKIAYAAVKEHYPAVFKETLALQLEATYRRNVELLASEMKRRLDYLLETQAVKRSFARDHMLKWIIEAVRAEIIANKENIKEKYMDNCIEQLKGISLQ</sequence>
<keyword evidence="7 9" id="KW-0496">Mitochondrion</keyword>
<name>A0A183EET5_9BILA</name>
<comment type="subcellular location">
    <subcellularLocation>
        <location evidence="9">Mitochondrion</location>
    </subcellularLocation>
    <subcellularLocation>
        <location evidence="9">Mitochondrion inner membrane</location>
    </subcellularLocation>
</comment>
<evidence type="ECO:0000313" key="12">
    <source>
        <dbReference type="WBParaSite" id="GPUH_0001950101-mRNA-1"/>
    </source>
</evidence>
<dbReference type="SUPFAM" id="SSF161060">
    <property type="entry name" value="ATP synthase B chain-like"/>
    <property type="match status" value="1"/>
</dbReference>
<keyword evidence="6 9" id="KW-0406">Ion transport</keyword>
<evidence type="ECO:0000256" key="9">
    <source>
        <dbReference type="RuleBase" id="RU368017"/>
    </source>
</evidence>
<reference evidence="12" key="1">
    <citation type="submission" date="2016-06" db="UniProtKB">
        <authorList>
            <consortium name="WormBaseParasite"/>
        </authorList>
    </citation>
    <scope>IDENTIFICATION</scope>
</reference>
<keyword evidence="4 9" id="KW-0375">Hydrogen ion transport</keyword>
<protein>
    <recommendedName>
        <fullName evidence="9">ATP synthase subunit b</fullName>
    </recommendedName>
</protein>
<evidence type="ECO:0000313" key="10">
    <source>
        <dbReference type="EMBL" id="VDN33919.1"/>
    </source>
</evidence>
<keyword evidence="8 9" id="KW-0472">Membrane</keyword>
<dbReference type="InterPro" id="IPR008688">
    <property type="entry name" value="ATP_synth_Bsub_B/MI25"/>
</dbReference>
<evidence type="ECO:0000256" key="7">
    <source>
        <dbReference type="ARBA" id="ARBA00023128"/>
    </source>
</evidence>
<dbReference type="Pfam" id="PF05405">
    <property type="entry name" value="Mt_ATP-synt_B"/>
    <property type="match status" value="1"/>
</dbReference>
<evidence type="ECO:0000256" key="2">
    <source>
        <dbReference type="ARBA" id="ARBA00022448"/>
    </source>
</evidence>
<dbReference type="EMBL" id="UYRT01088598">
    <property type="protein sequence ID" value="VDN33919.1"/>
    <property type="molecule type" value="Genomic_DNA"/>
</dbReference>
<dbReference type="GO" id="GO:0046933">
    <property type="term" value="F:proton-transporting ATP synthase activity, rotational mechanism"/>
    <property type="evidence" value="ECO:0007669"/>
    <property type="project" value="TreeGrafter"/>
</dbReference>
<dbReference type="OrthoDB" id="67388at2759"/>
<evidence type="ECO:0000256" key="1">
    <source>
        <dbReference type="ARBA" id="ARBA00007479"/>
    </source>
</evidence>
<evidence type="ECO:0000256" key="8">
    <source>
        <dbReference type="ARBA" id="ARBA00023136"/>
    </source>
</evidence>
<dbReference type="InterPro" id="IPR013837">
    <property type="entry name" value="ATP_synth_F0_suB"/>
</dbReference>
<dbReference type="PANTHER" id="PTHR12733:SF3">
    <property type="entry name" value="ATP SYNTHASE F(0) COMPLEX SUBUNIT B1, MITOCHONDRIAL"/>
    <property type="match status" value="1"/>
</dbReference>
<evidence type="ECO:0000256" key="4">
    <source>
        <dbReference type="ARBA" id="ARBA00022781"/>
    </source>
</evidence>
<gene>
    <name evidence="10" type="ORF">GPUH_LOCUS19476</name>
</gene>
<comment type="function">
    <text evidence="9">Subunit b, of the mitochondrial membrane ATP synthase complex (F(1)F(0) ATP synthase or Complex V) that produces ATP from ADP in the presence of a proton gradient across the membrane which is generated by electron transport complexes of the respiratory chain. ATP synthase complex consist of a soluble F(1) head domain - the catalytic core - and a membrane F(1) domain - the membrane proton channel. These two domains are linked by a central stalk rotating inside the F(1) region and a stationary peripheral stalk. During catalysis, ATP synthesis in the catalytic domain of F(1) is coupled via a rotary mechanism of the central stalk subunits to proton translocation. In vivo, can only synthesize ATP although its ATP hydrolase activity can be activated artificially in vitro. Part of the complex F(0) domain. Part of the complex F(0) domain and the peripheric stalk, which acts as a stator to hold the catalytic alpha(3)beta(3) subcomplex and subunit a/ATP6 static relative to the rotary elements.</text>
</comment>
<evidence type="ECO:0000313" key="11">
    <source>
        <dbReference type="Proteomes" id="UP000271098"/>
    </source>
</evidence>
<dbReference type="GO" id="GO:0045259">
    <property type="term" value="C:proton-transporting ATP synthase complex"/>
    <property type="evidence" value="ECO:0007669"/>
    <property type="project" value="UniProtKB-KW"/>
</dbReference>
<proteinExistence type="inferred from homology"/>
<dbReference type="Proteomes" id="UP000271098">
    <property type="component" value="Unassembled WGS sequence"/>
</dbReference>
<keyword evidence="2 9" id="KW-0813">Transport</keyword>
<dbReference type="WBParaSite" id="GPUH_0001950101-mRNA-1">
    <property type="protein sequence ID" value="GPUH_0001950101-mRNA-1"/>
    <property type="gene ID" value="GPUH_0001950101"/>
</dbReference>
<dbReference type="AlphaFoldDB" id="A0A183EET5"/>
<comment type="subunit">
    <text evidence="9">F-type ATPases have 2 components, CF(1) - the catalytic core - and CF(0) - the membrane proton channel. CF(1) and CF(0) have multiple subunits.</text>
</comment>
<keyword evidence="5 9" id="KW-0999">Mitochondrion inner membrane</keyword>
<dbReference type="GO" id="GO:0005743">
    <property type="term" value="C:mitochondrial inner membrane"/>
    <property type="evidence" value="ECO:0007669"/>
    <property type="project" value="UniProtKB-SubCell"/>
</dbReference>
<reference evidence="10 11" key="2">
    <citation type="submission" date="2018-11" db="EMBL/GenBank/DDBJ databases">
        <authorList>
            <consortium name="Pathogen Informatics"/>
        </authorList>
    </citation>
    <scope>NUCLEOTIDE SEQUENCE [LARGE SCALE GENOMIC DNA]</scope>
</reference>
<accession>A0A183EET5</accession>
<dbReference type="PANTHER" id="PTHR12733">
    <property type="entry name" value="MITOCHONDRIAL ATP SYNTHASE B CHAIN"/>
    <property type="match status" value="1"/>
</dbReference>
<comment type="similarity">
    <text evidence="1 9">Belongs to the eukaryotic ATPase B chain family.</text>
</comment>
<evidence type="ECO:0000256" key="3">
    <source>
        <dbReference type="ARBA" id="ARBA00022547"/>
    </source>
</evidence>
<dbReference type="Gene3D" id="1.20.5.2210">
    <property type="match status" value="1"/>
</dbReference>
<keyword evidence="11" id="KW-1185">Reference proteome</keyword>
<organism evidence="12">
    <name type="scientific">Gongylonema pulchrum</name>
    <dbReference type="NCBI Taxonomy" id="637853"/>
    <lineage>
        <taxon>Eukaryota</taxon>
        <taxon>Metazoa</taxon>
        <taxon>Ecdysozoa</taxon>
        <taxon>Nematoda</taxon>
        <taxon>Chromadorea</taxon>
        <taxon>Rhabditida</taxon>
        <taxon>Spirurina</taxon>
        <taxon>Spiruromorpha</taxon>
        <taxon>Spiruroidea</taxon>
        <taxon>Gongylonematidae</taxon>
        <taxon>Gongylonema</taxon>
    </lineage>
</organism>
<evidence type="ECO:0000256" key="6">
    <source>
        <dbReference type="ARBA" id="ARBA00023065"/>
    </source>
</evidence>
<keyword evidence="3 9" id="KW-0138">CF(0)</keyword>